<name>A0A1I5AV97_9MICO</name>
<dbReference type="EMBL" id="FOVM01000004">
    <property type="protein sequence ID" value="SFN66355.1"/>
    <property type="molecule type" value="Genomic_DNA"/>
</dbReference>
<gene>
    <name evidence="1" type="ORF">SAMN05216219_1562</name>
</gene>
<sequence>MSAFDVLVFVIGAASLILAALGFPPVWARVSAWSSNNRAKWVRKLPDAPSTFRVLLRDGARSITLVNRSTHSVYALTYDVPGAMQQDVLAEKLRPKQSVDVPLKDSHVRVNWRVTSRAATNGLFGTRPLYQRTMGITIAGDSISFDPGSDWISQ</sequence>
<dbReference type="AlphaFoldDB" id="A0A1I5AV97"/>
<keyword evidence="2" id="KW-1185">Reference proteome</keyword>
<protein>
    <submittedName>
        <fullName evidence="1">Uncharacterized protein</fullName>
    </submittedName>
</protein>
<reference evidence="2" key="1">
    <citation type="submission" date="2016-10" db="EMBL/GenBank/DDBJ databases">
        <authorList>
            <person name="Varghese N."/>
            <person name="Submissions S."/>
        </authorList>
    </citation>
    <scope>NUCLEOTIDE SEQUENCE [LARGE SCALE GENOMIC DNA]</scope>
    <source>
        <strain evidence="2">CGMCC 1.11101</strain>
    </source>
</reference>
<evidence type="ECO:0000313" key="1">
    <source>
        <dbReference type="EMBL" id="SFN66355.1"/>
    </source>
</evidence>
<dbReference type="RefSeq" id="WP_090710304.1">
    <property type="nucleotide sequence ID" value="NZ_FOVM01000004.1"/>
</dbReference>
<accession>A0A1I5AV97</accession>
<organism evidence="1 2">
    <name type="scientific">Mycetocola miduiensis</name>
    <dbReference type="NCBI Taxonomy" id="995034"/>
    <lineage>
        <taxon>Bacteria</taxon>
        <taxon>Bacillati</taxon>
        <taxon>Actinomycetota</taxon>
        <taxon>Actinomycetes</taxon>
        <taxon>Micrococcales</taxon>
        <taxon>Microbacteriaceae</taxon>
        <taxon>Mycetocola</taxon>
    </lineage>
</organism>
<dbReference type="Proteomes" id="UP000198867">
    <property type="component" value="Unassembled WGS sequence"/>
</dbReference>
<evidence type="ECO:0000313" key="2">
    <source>
        <dbReference type="Proteomes" id="UP000198867"/>
    </source>
</evidence>
<proteinExistence type="predicted"/>